<proteinExistence type="predicted"/>
<evidence type="ECO:0000313" key="2">
    <source>
        <dbReference type="EMBL" id="GAP04351.1"/>
    </source>
</evidence>
<keyword evidence="1" id="KW-0472">Membrane</keyword>
<organism evidence="2">
    <name type="scientific">Fructobacillus tropaeoli</name>
    <dbReference type="NCBI Taxonomy" id="709323"/>
    <lineage>
        <taxon>Bacteria</taxon>
        <taxon>Bacillati</taxon>
        <taxon>Bacillota</taxon>
        <taxon>Bacilli</taxon>
        <taxon>Lactobacillales</taxon>
        <taxon>Lactobacillaceae</taxon>
        <taxon>Fructobacillus</taxon>
    </lineage>
</organism>
<sequence>MAIVGLLVVAFALLIILFAAAHGWKLFRQGDVSMLPLLGIAAFLFLIGLIFIIYNLMTLH</sequence>
<dbReference type="AlphaFoldDB" id="A0A3F3GZD4"/>
<name>A0A3F3GZD4_9LACO</name>
<keyword evidence="1" id="KW-1133">Transmembrane helix</keyword>
<protein>
    <submittedName>
        <fullName evidence="2">Uncharacterized protein</fullName>
    </submittedName>
</protein>
<evidence type="ECO:0000256" key="1">
    <source>
        <dbReference type="SAM" id="Phobius"/>
    </source>
</evidence>
<dbReference type="EMBL" id="DF968081">
    <property type="protein sequence ID" value="GAP04351.1"/>
    <property type="molecule type" value="Genomic_DNA"/>
</dbReference>
<reference evidence="2" key="1">
    <citation type="journal article" date="2015" name="BMC Genomics">
        <title>Comparative genomics of Fructobacillus spp. and Leuconostoc spp. reveals niche-specific evolution of Fructobacillus spp.</title>
        <authorList>
            <person name="Endo A."/>
            <person name="Tanizawa Y."/>
            <person name="Tanaka N."/>
            <person name="Maeno S."/>
            <person name="Kumar H."/>
            <person name="Shiwa Y."/>
            <person name="Okada S."/>
            <person name="Yoshikawa H."/>
            <person name="Dicks L."/>
            <person name="Nakagawa J."/>
            <person name="Arita M."/>
        </authorList>
    </citation>
    <scope>NUCLEOTIDE SEQUENCE [LARGE SCALE GENOMIC DNA]</scope>
    <source>
        <strain evidence="2">F214-1</strain>
    </source>
</reference>
<accession>A0A3F3GZD4</accession>
<gene>
    <name evidence="2" type="ORF">FTRO_0040910</name>
</gene>
<dbReference type="Proteomes" id="UP000064514">
    <property type="component" value="Unassembled WGS sequence"/>
</dbReference>
<keyword evidence="1" id="KW-0812">Transmembrane</keyword>
<feature type="transmembrane region" description="Helical" evidence="1">
    <location>
        <begin position="33"/>
        <end position="57"/>
    </location>
</feature>